<name>A0ABX2QV89_9PSED</name>
<evidence type="ECO:0000256" key="1">
    <source>
        <dbReference type="SAM" id="Phobius"/>
    </source>
</evidence>
<dbReference type="EMBL" id="JACARY010000025">
    <property type="protein sequence ID" value="NWD95744.1"/>
    <property type="molecule type" value="Genomic_DNA"/>
</dbReference>
<protein>
    <submittedName>
        <fullName evidence="2">Uncharacterized protein</fullName>
    </submittedName>
</protein>
<feature type="transmembrane region" description="Helical" evidence="1">
    <location>
        <begin position="31"/>
        <end position="50"/>
    </location>
</feature>
<organism evidence="2 3">
    <name type="scientific">Pseudomonas reactans</name>
    <dbReference type="NCBI Taxonomy" id="117680"/>
    <lineage>
        <taxon>Bacteria</taxon>
        <taxon>Pseudomonadati</taxon>
        <taxon>Pseudomonadota</taxon>
        <taxon>Gammaproteobacteria</taxon>
        <taxon>Pseudomonadales</taxon>
        <taxon>Pseudomonadaceae</taxon>
        <taxon>Pseudomonas</taxon>
    </lineage>
</organism>
<dbReference type="Proteomes" id="UP000572863">
    <property type="component" value="Unassembled WGS sequence"/>
</dbReference>
<keyword evidence="1" id="KW-1133">Transmembrane helix</keyword>
<sequence>MGVAIANGFHLLGRQLWIDLLQQAGFVDTQAAVVAIFICSHVVMLVAFMLRNYPEHRLRAIQAGVGFAENLIPGMTDFG</sequence>
<dbReference type="RefSeq" id="WP_177059959.1">
    <property type="nucleotide sequence ID" value="NZ_JACARY010000025.1"/>
</dbReference>
<proteinExistence type="predicted"/>
<reference evidence="2 3" key="1">
    <citation type="submission" date="2020-04" db="EMBL/GenBank/DDBJ databases">
        <title>Molecular characterization of pseudomonads from Agaricus bisporus reveal novel blotch 2 pathogens in Western Europe.</title>
        <authorList>
            <person name="Taparia T."/>
            <person name="Krijger M."/>
            <person name="Haynes E."/>
            <person name="Elpinstone J.G."/>
            <person name="Noble R."/>
            <person name="Van Der Wolf J."/>
        </authorList>
    </citation>
    <scope>NUCLEOTIDE SEQUENCE [LARGE SCALE GENOMIC DNA]</scope>
    <source>
        <strain evidence="2 3">P7774</strain>
    </source>
</reference>
<evidence type="ECO:0000313" key="2">
    <source>
        <dbReference type="EMBL" id="NWD95744.1"/>
    </source>
</evidence>
<gene>
    <name evidence="2" type="ORF">HX871_15035</name>
</gene>
<comment type="caution">
    <text evidence="2">The sequence shown here is derived from an EMBL/GenBank/DDBJ whole genome shotgun (WGS) entry which is preliminary data.</text>
</comment>
<evidence type="ECO:0000313" key="3">
    <source>
        <dbReference type="Proteomes" id="UP000572863"/>
    </source>
</evidence>
<keyword evidence="1" id="KW-0472">Membrane</keyword>
<accession>A0ABX2QV89</accession>
<keyword evidence="1" id="KW-0812">Transmembrane</keyword>
<keyword evidence="3" id="KW-1185">Reference proteome</keyword>